<organism evidence="3 4">
    <name type="scientific">Desulfosporosinus metallidurans</name>
    <dbReference type="NCBI Taxonomy" id="1888891"/>
    <lineage>
        <taxon>Bacteria</taxon>
        <taxon>Bacillati</taxon>
        <taxon>Bacillota</taxon>
        <taxon>Clostridia</taxon>
        <taxon>Eubacteriales</taxon>
        <taxon>Desulfitobacteriaceae</taxon>
        <taxon>Desulfosporosinus</taxon>
    </lineage>
</organism>
<dbReference type="Proteomes" id="UP000186102">
    <property type="component" value="Unassembled WGS sequence"/>
</dbReference>
<evidence type="ECO:0000256" key="1">
    <source>
        <dbReference type="ARBA" id="ARBA00022741"/>
    </source>
</evidence>
<dbReference type="NCBIfam" id="TIGR02058">
    <property type="entry name" value="lin0512_fam"/>
    <property type="match status" value="1"/>
</dbReference>
<dbReference type="OrthoDB" id="6165729at2"/>
<dbReference type="GO" id="GO:0005525">
    <property type="term" value="F:GTP binding"/>
    <property type="evidence" value="ECO:0007669"/>
    <property type="project" value="UniProtKB-KW"/>
</dbReference>
<evidence type="ECO:0000313" key="3">
    <source>
        <dbReference type="EMBL" id="OLN32493.1"/>
    </source>
</evidence>
<keyword evidence="4" id="KW-1185">Reference proteome</keyword>
<dbReference type="EMBL" id="MLBF01000008">
    <property type="protein sequence ID" value="OLN32493.1"/>
    <property type="molecule type" value="Genomic_DNA"/>
</dbReference>
<keyword evidence="2" id="KW-0342">GTP-binding</keyword>
<dbReference type="AlphaFoldDB" id="A0A1Q8QYS5"/>
<dbReference type="InterPro" id="IPR037103">
    <property type="entry name" value="Tubulin/FtsZ-like_C"/>
</dbReference>
<protein>
    <recommendedName>
        <fullName evidence="5">Lin0512 family protein</fullName>
    </recommendedName>
</protein>
<dbReference type="Pfam" id="PF09585">
    <property type="entry name" value="Lin0512_fam"/>
    <property type="match status" value="1"/>
</dbReference>
<proteinExistence type="predicted"/>
<gene>
    <name evidence="3" type="ORF">DSOL_1529</name>
</gene>
<dbReference type="STRING" id="1888891.DSOL_1529"/>
<sequence length="128" mass="14001">MNLKRYIIELGVGTDLHGQDVTKAATKAVRDAISRSCLCGLVEVFNLKNLNEMVVKVHVAAPYPELVRTEEVLNQIPFGRKDITVSKGGMEVEGMLVPGLGDSVNSILVVNVCVTVYVDLDWNQNLFG</sequence>
<keyword evidence="1" id="KW-0547">Nucleotide-binding</keyword>
<evidence type="ECO:0008006" key="5">
    <source>
        <dbReference type="Google" id="ProtNLM"/>
    </source>
</evidence>
<dbReference type="PANTHER" id="PTHR34784:SF1">
    <property type="entry name" value="50S RIBOSOMAL PROTEIN L34"/>
    <property type="match status" value="1"/>
</dbReference>
<dbReference type="PANTHER" id="PTHR34784">
    <property type="entry name" value="50S RIBOSOMAL PROTEIN L34"/>
    <property type="match status" value="1"/>
</dbReference>
<evidence type="ECO:0000256" key="2">
    <source>
        <dbReference type="ARBA" id="ARBA00023134"/>
    </source>
</evidence>
<comment type="caution">
    <text evidence="3">The sequence shown here is derived from an EMBL/GenBank/DDBJ whole genome shotgun (WGS) entry which is preliminary data.</text>
</comment>
<dbReference type="InterPro" id="IPR011719">
    <property type="entry name" value="CHP02058"/>
</dbReference>
<dbReference type="RefSeq" id="WP_045572950.1">
    <property type="nucleotide sequence ID" value="NZ_MLBF01000008.1"/>
</dbReference>
<dbReference type="Gene3D" id="3.30.1330.20">
    <property type="entry name" value="Tubulin/FtsZ, C-terminal domain"/>
    <property type="match status" value="1"/>
</dbReference>
<accession>A0A1Q8QYS5</accession>
<evidence type="ECO:0000313" key="4">
    <source>
        <dbReference type="Proteomes" id="UP000186102"/>
    </source>
</evidence>
<reference evidence="3 4" key="1">
    <citation type="submission" date="2016-09" db="EMBL/GenBank/DDBJ databases">
        <title>Complete genome of Desulfosporosinus sp. OL.</title>
        <authorList>
            <person name="Mardanov A."/>
            <person name="Beletsky A."/>
            <person name="Panova A."/>
            <person name="Karnachuk O."/>
            <person name="Ravin N."/>
        </authorList>
    </citation>
    <scope>NUCLEOTIDE SEQUENCE [LARGE SCALE GENOMIC DNA]</scope>
    <source>
        <strain evidence="3 4">OL</strain>
    </source>
</reference>
<name>A0A1Q8QYS5_9FIRM</name>